<keyword evidence="15" id="KW-1053">Target membrane</keyword>
<keyword evidence="7" id="KW-0808">Transferase</keyword>
<comment type="subcellular location">
    <subcellularLocation>
        <location evidence="2">Target cell membrane</location>
    </subcellularLocation>
</comment>
<feature type="compositionally biased region" description="Low complexity" evidence="18">
    <location>
        <begin position="610"/>
        <end position="620"/>
    </location>
</feature>
<evidence type="ECO:0000256" key="12">
    <source>
        <dbReference type="ARBA" id="ARBA00022833"/>
    </source>
</evidence>
<dbReference type="PRINTS" id="PR01415">
    <property type="entry name" value="ANKYRIN"/>
</dbReference>
<dbReference type="GO" id="GO:0006887">
    <property type="term" value="P:exocytosis"/>
    <property type="evidence" value="ECO:0007669"/>
    <property type="project" value="UniProtKB-KW"/>
</dbReference>
<feature type="domain" description="RING-type" evidence="19">
    <location>
        <begin position="695"/>
        <end position="728"/>
    </location>
</feature>
<dbReference type="Gene3D" id="1.25.40.20">
    <property type="entry name" value="Ankyrin repeat-containing domain"/>
    <property type="match status" value="2"/>
</dbReference>
<dbReference type="SMART" id="SM00248">
    <property type="entry name" value="ANK"/>
    <property type="match status" value="8"/>
</dbReference>
<evidence type="ECO:0000256" key="3">
    <source>
        <dbReference type="ARBA" id="ARBA00004906"/>
    </source>
</evidence>
<dbReference type="GO" id="GO:0044231">
    <property type="term" value="C:host cell presynaptic membrane"/>
    <property type="evidence" value="ECO:0007669"/>
    <property type="project" value="UniProtKB-KW"/>
</dbReference>
<dbReference type="PROSITE" id="PS50297">
    <property type="entry name" value="ANK_REP_REGION"/>
    <property type="match status" value="5"/>
</dbReference>
<dbReference type="InterPro" id="IPR036770">
    <property type="entry name" value="Ankyrin_rpt-contain_sf"/>
</dbReference>
<dbReference type="GO" id="GO:0016567">
    <property type="term" value="P:protein ubiquitination"/>
    <property type="evidence" value="ECO:0007669"/>
    <property type="project" value="UniProtKB-UniPathway"/>
</dbReference>
<dbReference type="InterPro" id="IPR002110">
    <property type="entry name" value="Ankyrin_rpt"/>
</dbReference>
<keyword evidence="10 17" id="KW-0863">Zinc-finger</keyword>
<dbReference type="Pfam" id="PF13637">
    <property type="entry name" value="Ank_4"/>
    <property type="match status" value="2"/>
</dbReference>
<dbReference type="InterPro" id="IPR013083">
    <property type="entry name" value="Znf_RING/FYVE/PHD"/>
</dbReference>
<name>A0A224YWH6_9ACAR</name>
<organism evidence="20">
    <name type="scientific">Rhipicephalus zambeziensis</name>
    <dbReference type="NCBI Taxonomy" id="60191"/>
    <lineage>
        <taxon>Eukaryota</taxon>
        <taxon>Metazoa</taxon>
        <taxon>Ecdysozoa</taxon>
        <taxon>Arthropoda</taxon>
        <taxon>Chelicerata</taxon>
        <taxon>Arachnida</taxon>
        <taxon>Acari</taxon>
        <taxon>Parasitiformes</taxon>
        <taxon>Ixodida</taxon>
        <taxon>Ixodoidea</taxon>
        <taxon>Ixodidae</taxon>
        <taxon>Rhipicephalinae</taxon>
        <taxon>Rhipicephalus</taxon>
        <taxon>Rhipicephalus</taxon>
    </lineage>
</organism>
<dbReference type="InterPro" id="IPR040847">
    <property type="entry name" value="SH3_15"/>
</dbReference>
<keyword evidence="6" id="KW-1052">Target cell membrane</keyword>
<feature type="repeat" description="ANK" evidence="16">
    <location>
        <begin position="344"/>
        <end position="376"/>
    </location>
</feature>
<protein>
    <recommendedName>
        <fullName evidence="4">RING-type E3 ubiquitin transferase</fullName>
        <ecNumber evidence="4">2.3.2.27</ecNumber>
    </recommendedName>
</protein>
<keyword evidence="14 16" id="KW-0040">ANK repeat</keyword>
<keyword evidence="15" id="KW-0472">Membrane</keyword>
<evidence type="ECO:0000256" key="16">
    <source>
        <dbReference type="PROSITE-ProRule" id="PRU00023"/>
    </source>
</evidence>
<evidence type="ECO:0000256" key="9">
    <source>
        <dbReference type="ARBA" id="ARBA00022737"/>
    </source>
</evidence>
<dbReference type="EMBL" id="GFPF01007497">
    <property type="protein sequence ID" value="MAA18643.1"/>
    <property type="molecule type" value="Transcribed_RNA"/>
</dbReference>
<dbReference type="PROSITE" id="PS50088">
    <property type="entry name" value="ANK_REPEAT"/>
    <property type="match status" value="6"/>
</dbReference>
<evidence type="ECO:0000256" key="17">
    <source>
        <dbReference type="PROSITE-ProRule" id="PRU00175"/>
    </source>
</evidence>
<keyword evidence="12" id="KW-0862">Zinc</keyword>
<keyword evidence="9" id="KW-0677">Repeat</keyword>
<dbReference type="SMART" id="SM00184">
    <property type="entry name" value="RING"/>
    <property type="match status" value="2"/>
</dbReference>
<feature type="repeat" description="ANK" evidence="16">
    <location>
        <begin position="311"/>
        <end position="343"/>
    </location>
</feature>
<dbReference type="EC" id="2.3.2.27" evidence="4"/>
<feature type="repeat" description="ANK" evidence="16">
    <location>
        <begin position="481"/>
        <end position="513"/>
    </location>
</feature>
<dbReference type="GO" id="GO:0005737">
    <property type="term" value="C:cytoplasm"/>
    <property type="evidence" value="ECO:0007669"/>
    <property type="project" value="TreeGrafter"/>
</dbReference>
<evidence type="ECO:0000259" key="19">
    <source>
        <dbReference type="PROSITE" id="PS50089"/>
    </source>
</evidence>
<dbReference type="PANTHER" id="PTHR24202:SF4">
    <property type="entry name" value="E3 UBIQUITIN-PROTEIN LIGASE MIB2-RELATED"/>
    <property type="match status" value="1"/>
</dbReference>
<dbReference type="CDD" id="cd16726">
    <property type="entry name" value="RING-HC_MIB2_rpt1"/>
    <property type="match status" value="1"/>
</dbReference>
<keyword evidence="13" id="KW-0638">Presynaptic neurotoxin</keyword>
<keyword evidence="8" id="KW-0479">Metal-binding</keyword>
<accession>A0A224YWH6</accession>
<dbReference type="Pfam" id="PF12796">
    <property type="entry name" value="Ank_2"/>
    <property type="match status" value="1"/>
</dbReference>
<dbReference type="Pfam" id="PF13920">
    <property type="entry name" value="zf-C3HC4_3"/>
    <property type="match status" value="2"/>
</dbReference>
<dbReference type="Pfam" id="PF00023">
    <property type="entry name" value="Ank"/>
    <property type="match status" value="1"/>
</dbReference>
<dbReference type="GO" id="GO:0008270">
    <property type="term" value="F:zinc ion binding"/>
    <property type="evidence" value="ECO:0007669"/>
    <property type="project" value="UniProtKB-KW"/>
</dbReference>
<feature type="repeat" description="ANK" evidence="16">
    <location>
        <begin position="379"/>
        <end position="401"/>
    </location>
</feature>
<reference evidence="20" key="1">
    <citation type="journal article" date="2017" name="Parasit. Vectors">
        <title>Sialotranscriptomics of Rhipicephalus zambeziensis reveals intricate expression profiles of secretory proteins and suggests tight temporal transcriptional regulation during blood-feeding.</title>
        <authorList>
            <person name="de Castro M.H."/>
            <person name="de Klerk D."/>
            <person name="Pienaar R."/>
            <person name="Rees D.J.G."/>
            <person name="Mans B.J."/>
        </authorList>
    </citation>
    <scope>NUCLEOTIDE SEQUENCE</scope>
    <source>
        <tissue evidence="20">Salivary glands</tissue>
    </source>
</reference>
<comment type="pathway">
    <text evidence="3">Protein modification; protein ubiquitination.</text>
</comment>
<feature type="region of interest" description="Disordered" evidence="18">
    <location>
        <begin position="599"/>
        <end position="620"/>
    </location>
</feature>
<dbReference type="GO" id="GO:0061630">
    <property type="term" value="F:ubiquitin protein ligase activity"/>
    <property type="evidence" value="ECO:0007669"/>
    <property type="project" value="UniProtKB-EC"/>
</dbReference>
<keyword evidence="13" id="KW-0800">Toxin</keyword>
<evidence type="ECO:0000256" key="5">
    <source>
        <dbReference type="ARBA" id="ARBA00022483"/>
    </source>
</evidence>
<evidence type="ECO:0000256" key="2">
    <source>
        <dbReference type="ARBA" id="ARBA00004175"/>
    </source>
</evidence>
<dbReference type="SUPFAM" id="SSF48403">
    <property type="entry name" value="Ankyrin repeat"/>
    <property type="match status" value="1"/>
</dbReference>
<dbReference type="PROSITE" id="PS50089">
    <property type="entry name" value="ZF_RING_2"/>
    <property type="match status" value="1"/>
</dbReference>
<evidence type="ECO:0000256" key="6">
    <source>
        <dbReference type="ARBA" id="ARBA00022537"/>
    </source>
</evidence>
<dbReference type="AlphaFoldDB" id="A0A224YWH6"/>
<keyword evidence="5" id="KW-0268">Exocytosis</keyword>
<proteinExistence type="predicted"/>
<sequence>MGSNSSTPSPEATTPPQRPSAGGQSGGAGSQTPEQVPITEHVGRPQRSFSPGDRVKVIDDLSKLKILQRGHGEYVERMAQCLGKVGIVARVFTSGDVRVIVSDGIWTFNPLCLTAVTGSAGIETSARLRALASGRDLSDEISEQVMRALVTSLGDSLGLGTSGSKRACKFSVGQKVMISGDKTRVKLLQVGHGGYTNGMESELGRIGTVTSIDSDGDIRVKFRNGRNWCFNPDLAEAVSDDESESSDSDSEVPRAVRRMMRDLLGISSTEDSGGIRKSKLTPLLVACHEGDESLVRMMITTGADVNEKDKDGDSALHFGAYGEQPDILELLVNFGANINAKNNKGYTALHVAVNKDFVACVRVLTNYISDLDVNTQDEYGDTPLHDAIRKANNDIVDLLVNFPTVDFTVKNKRGFNAFHHAALKGNVHAMERLLSKKPELVDSKKEDGYTCLHLAAVNNHYSIAKLLLTKGRCTVDLKTGQQQTALLLAVHQGDCELAELLVEAGADINEPDEDGDTPMHMSLLRRQKVKVPSLGSSKAPLIRRIANDLPSSENNLALACFLANRGGDVHKKNKAGMTPLTMAGDLKFVERLLTWKTAPSAKMTSGPEQSSGGATASAASDDGKCKVCLDSPASVWFEPCGHRLYCPDCCRRMKCCLSCGERITGKVSDGERPVDSEAQRELEARLRRLEEAHTCIICMERERNVVFLCGHAACDRCSANLSVCHMCRNPIDKKITLF</sequence>
<dbReference type="Gene3D" id="3.30.40.10">
    <property type="entry name" value="Zinc/RING finger domain, C3HC4 (zinc finger)"/>
    <property type="match status" value="2"/>
</dbReference>
<dbReference type="UniPathway" id="UPA00143"/>
<evidence type="ECO:0000256" key="1">
    <source>
        <dbReference type="ARBA" id="ARBA00000900"/>
    </source>
</evidence>
<evidence type="ECO:0000256" key="15">
    <source>
        <dbReference type="ARBA" id="ARBA00023298"/>
    </source>
</evidence>
<comment type="catalytic activity">
    <reaction evidence="1">
        <text>S-ubiquitinyl-[E2 ubiquitin-conjugating enzyme]-L-cysteine + [acceptor protein]-L-lysine = [E2 ubiquitin-conjugating enzyme]-L-cysteine + N(6)-ubiquitinyl-[acceptor protein]-L-lysine.</text>
        <dbReference type="EC" id="2.3.2.27"/>
    </reaction>
</comment>
<dbReference type="PANTHER" id="PTHR24202">
    <property type="entry name" value="E3 UBIQUITIN-PROTEIN LIGASE MIB2"/>
    <property type="match status" value="1"/>
</dbReference>
<evidence type="ECO:0000256" key="18">
    <source>
        <dbReference type="SAM" id="MobiDB-lite"/>
    </source>
</evidence>
<evidence type="ECO:0000256" key="14">
    <source>
        <dbReference type="ARBA" id="ARBA00023043"/>
    </source>
</evidence>
<evidence type="ECO:0000256" key="8">
    <source>
        <dbReference type="ARBA" id="ARBA00022723"/>
    </source>
</evidence>
<evidence type="ECO:0000256" key="4">
    <source>
        <dbReference type="ARBA" id="ARBA00012483"/>
    </source>
</evidence>
<feature type="compositionally biased region" description="Low complexity" evidence="18">
    <location>
        <begin position="1"/>
        <end position="15"/>
    </location>
</feature>
<dbReference type="InterPro" id="IPR001841">
    <property type="entry name" value="Znf_RING"/>
</dbReference>
<dbReference type="Pfam" id="PF18346">
    <property type="entry name" value="SH3_15"/>
    <property type="match status" value="2"/>
</dbReference>
<evidence type="ECO:0000256" key="13">
    <source>
        <dbReference type="ARBA" id="ARBA00023028"/>
    </source>
</evidence>
<feature type="repeat" description="ANK" evidence="16">
    <location>
        <begin position="447"/>
        <end position="471"/>
    </location>
</feature>
<keyword evidence="13" id="KW-0528">Neurotoxin</keyword>
<evidence type="ECO:0000256" key="11">
    <source>
        <dbReference type="ARBA" id="ARBA00022786"/>
    </source>
</evidence>
<keyword evidence="11" id="KW-0833">Ubl conjugation pathway</keyword>
<feature type="repeat" description="ANK" evidence="16">
    <location>
        <begin position="278"/>
        <end position="310"/>
    </location>
</feature>
<evidence type="ECO:0000256" key="7">
    <source>
        <dbReference type="ARBA" id="ARBA00022679"/>
    </source>
</evidence>
<evidence type="ECO:0000313" key="20">
    <source>
        <dbReference type="EMBL" id="MAA18643.1"/>
    </source>
</evidence>
<dbReference type="CDD" id="cd16520">
    <property type="entry name" value="RING-HC_MIBs-like"/>
    <property type="match status" value="1"/>
</dbReference>
<dbReference type="GO" id="GO:0044218">
    <property type="term" value="C:other organism cell membrane"/>
    <property type="evidence" value="ECO:0007669"/>
    <property type="project" value="UniProtKB-KW"/>
</dbReference>
<feature type="region of interest" description="Disordered" evidence="18">
    <location>
        <begin position="1"/>
        <end position="53"/>
    </location>
</feature>
<evidence type="ECO:0000256" key="10">
    <source>
        <dbReference type="ARBA" id="ARBA00022771"/>
    </source>
</evidence>